<accession>A0ABW6CSN4</accession>
<proteinExistence type="predicted"/>
<comment type="caution">
    <text evidence="2">The sequence shown here is derived from an EMBL/GenBank/DDBJ whole genome shotgun (WGS) entry which is preliminary data.</text>
</comment>
<gene>
    <name evidence="2" type="ORF">OCL97_04380</name>
</gene>
<keyword evidence="3" id="KW-1185">Reference proteome</keyword>
<protein>
    <submittedName>
        <fullName evidence="2">Uncharacterized protein</fullName>
    </submittedName>
</protein>
<feature type="compositionally biased region" description="Low complexity" evidence="1">
    <location>
        <begin position="24"/>
        <end position="40"/>
    </location>
</feature>
<sequence length="206" mass="21037">MTDTNKTGSFDALLGELNNDLMKALPGADAGADEGAAAGDGDADKGGDDELDEDGKPVMAKSFKLTLEGGEEVDAIDGSELIKALTDRIETNEASVLGVLRTVIDAFSTQGELVKSLQAEVGKLANTGVRRKAVIAITERPVTEELAKSDASDTMSGEQFMAKAIVAQAAGAINGTQVATAEAFINSNKAPPAEIVAAVLAATASK</sequence>
<dbReference type="RefSeq" id="WP_377367954.1">
    <property type="nucleotide sequence ID" value="NZ_JAOTJD010000005.1"/>
</dbReference>
<evidence type="ECO:0000313" key="2">
    <source>
        <dbReference type="EMBL" id="MFD3263202.1"/>
    </source>
</evidence>
<evidence type="ECO:0000313" key="3">
    <source>
        <dbReference type="Proteomes" id="UP001598130"/>
    </source>
</evidence>
<organism evidence="2 3">
    <name type="scientific">Phenylobacterium ferrooxidans</name>
    <dbReference type="NCBI Taxonomy" id="2982689"/>
    <lineage>
        <taxon>Bacteria</taxon>
        <taxon>Pseudomonadati</taxon>
        <taxon>Pseudomonadota</taxon>
        <taxon>Alphaproteobacteria</taxon>
        <taxon>Caulobacterales</taxon>
        <taxon>Caulobacteraceae</taxon>
        <taxon>Phenylobacterium</taxon>
    </lineage>
</organism>
<feature type="region of interest" description="Disordered" evidence="1">
    <location>
        <begin position="24"/>
        <end position="56"/>
    </location>
</feature>
<evidence type="ECO:0000256" key="1">
    <source>
        <dbReference type="SAM" id="MobiDB-lite"/>
    </source>
</evidence>
<dbReference type="EMBL" id="JAOTJD010000005">
    <property type="protein sequence ID" value="MFD3263202.1"/>
    <property type="molecule type" value="Genomic_DNA"/>
</dbReference>
<reference evidence="2 3" key="1">
    <citation type="submission" date="2022-09" db="EMBL/GenBank/DDBJ databases">
        <title>New species of Phenylobacterium.</title>
        <authorList>
            <person name="Mieszkin S."/>
        </authorList>
    </citation>
    <scope>NUCLEOTIDE SEQUENCE [LARGE SCALE GENOMIC DNA]</scope>
    <source>
        <strain evidence="2 3">HK31-G</strain>
    </source>
</reference>
<dbReference type="Proteomes" id="UP001598130">
    <property type="component" value="Unassembled WGS sequence"/>
</dbReference>
<name>A0ABW6CSN4_9CAUL</name>